<comment type="caution">
    <text evidence="2">The sequence shown here is derived from an EMBL/GenBank/DDBJ whole genome shotgun (WGS) entry which is preliminary data.</text>
</comment>
<proteinExistence type="predicted"/>
<dbReference type="GO" id="GO:0008170">
    <property type="term" value="F:N-methyltransferase activity"/>
    <property type="evidence" value="ECO:0007669"/>
    <property type="project" value="UniProtKB-ARBA"/>
</dbReference>
<dbReference type="PANTHER" id="PTHR47739">
    <property type="entry name" value="TRNA1(VAL) (ADENINE(37)-N6)-METHYLTRANSFERASE"/>
    <property type="match status" value="1"/>
</dbReference>
<gene>
    <name evidence="2" type="ORF">C0601_01475</name>
</gene>
<evidence type="ECO:0000313" key="2">
    <source>
        <dbReference type="EMBL" id="PLX19551.1"/>
    </source>
</evidence>
<dbReference type="EMBL" id="PKTG01000025">
    <property type="protein sequence ID" value="PLX19551.1"/>
    <property type="molecule type" value="Genomic_DNA"/>
</dbReference>
<dbReference type="GO" id="GO:0032259">
    <property type="term" value="P:methylation"/>
    <property type="evidence" value="ECO:0007669"/>
    <property type="project" value="InterPro"/>
</dbReference>
<dbReference type="InterPro" id="IPR050210">
    <property type="entry name" value="tRNA_Adenine-N(6)_MTase"/>
</dbReference>
<dbReference type="SUPFAM" id="SSF53335">
    <property type="entry name" value="S-adenosyl-L-methionine-dependent methyltransferases"/>
    <property type="match status" value="1"/>
</dbReference>
<dbReference type="PROSITE" id="PS00092">
    <property type="entry name" value="N6_MTASE"/>
    <property type="match status" value="1"/>
</dbReference>
<dbReference type="Gene3D" id="3.40.50.150">
    <property type="entry name" value="Vaccinia Virus protein VP39"/>
    <property type="match status" value="1"/>
</dbReference>
<name>A0A2N5ZLP1_MUIH1</name>
<sequence length="239" mass="27483">MKKEFRLEYINGKIFKLIEDTDYPFTVDPILLANFVDLSDKRKVLDLGCAGGIIEFLLLSKKESINIRAFEIQSSLVDDATENFKKNSVFGKVELIHGDYLEENLHDSSLFDLVITNPPYMKKGSGKRPDNEVVYNACFENLMNWEALVKMVSRRLSAKGSLCFIHKSTRFNEIIGTLLANKYGIKRIQFVHSFENSMSHLFMVEAVKNSRIETKILEPLVIYDDNKEYKGFLKEIFSG</sequence>
<dbReference type="Proteomes" id="UP000234857">
    <property type="component" value="Unassembled WGS sequence"/>
</dbReference>
<dbReference type="InterPro" id="IPR029063">
    <property type="entry name" value="SAM-dependent_MTases_sf"/>
</dbReference>
<organism evidence="2 3">
    <name type="scientific">Muiribacterium halophilum</name>
    <dbReference type="NCBI Taxonomy" id="2053465"/>
    <lineage>
        <taxon>Bacteria</taxon>
        <taxon>Candidatus Muiribacteriota</taxon>
        <taxon>Candidatus Muiribacteriia</taxon>
        <taxon>Candidatus Muiribacteriales</taxon>
        <taxon>Candidatus Muiribacteriaceae</taxon>
        <taxon>Candidatus Muiribacterium</taxon>
    </lineage>
</organism>
<dbReference type="InterPro" id="IPR002052">
    <property type="entry name" value="DNA_methylase_N6_adenine_CS"/>
</dbReference>
<reference evidence="2 3" key="1">
    <citation type="submission" date="2017-11" db="EMBL/GenBank/DDBJ databases">
        <title>Genome-resolved metagenomics identifies genetic mobility, metabolic interactions, and unexpected diversity in perchlorate-reducing communities.</title>
        <authorList>
            <person name="Barnum T.P."/>
            <person name="Figueroa I.A."/>
            <person name="Carlstrom C.I."/>
            <person name="Lucas L.N."/>
            <person name="Engelbrektson A.L."/>
            <person name="Coates J.D."/>
        </authorList>
    </citation>
    <scope>NUCLEOTIDE SEQUENCE [LARGE SCALE GENOMIC DNA]</scope>
    <source>
        <strain evidence="2">BM706</strain>
    </source>
</reference>
<dbReference type="CDD" id="cd02440">
    <property type="entry name" value="AdoMet_MTases"/>
    <property type="match status" value="1"/>
</dbReference>
<dbReference type="PANTHER" id="PTHR47739:SF1">
    <property type="entry name" value="TRNA1(VAL) (ADENINE(37)-N6)-METHYLTRANSFERASE"/>
    <property type="match status" value="1"/>
</dbReference>
<feature type="domain" description="Methyltransferase small" evidence="1">
    <location>
        <begin position="31"/>
        <end position="124"/>
    </location>
</feature>
<dbReference type="Pfam" id="PF05175">
    <property type="entry name" value="MTS"/>
    <property type="match status" value="1"/>
</dbReference>
<dbReference type="InterPro" id="IPR007848">
    <property type="entry name" value="Small_mtfrase_dom"/>
</dbReference>
<dbReference type="GO" id="GO:0008757">
    <property type="term" value="F:S-adenosylmethionine-dependent methyltransferase activity"/>
    <property type="evidence" value="ECO:0007669"/>
    <property type="project" value="UniProtKB-ARBA"/>
</dbReference>
<evidence type="ECO:0000313" key="3">
    <source>
        <dbReference type="Proteomes" id="UP000234857"/>
    </source>
</evidence>
<accession>A0A2N5ZLP1</accession>
<dbReference type="GO" id="GO:0003676">
    <property type="term" value="F:nucleic acid binding"/>
    <property type="evidence" value="ECO:0007669"/>
    <property type="project" value="InterPro"/>
</dbReference>
<protein>
    <recommendedName>
        <fullName evidence="1">Methyltransferase small domain-containing protein</fullName>
    </recommendedName>
</protein>
<evidence type="ECO:0000259" key="1">
    <source>
        <dbReference type="Pfam" id="PF05175"/>
    </source>
</evidence>
<dbReference type="AlphaFoldDB" id="A0A2N5ZLP1"/>